<dbReference type="EMBL" id="CT868038">
    <property type="protein sequence ID" value="CAK65280.1"/>
    <property type="molecule type" value="Genomic_DNA"/>
</dbReference>
<protein>
    <recommendedName>
        <fullName evidence="4">Transmembrane protein</fullName>
    </recommendedName>
</protein>
<proteinExistence type="predicted"/>
<feature type="compositionally biased region" description="Polar residues" evidence="1">
    <location>
        <begin position="1"/>
        <end position="19"/>
    </location>
</feature>
<evidence type="ECO:0000313" key="3">
    <source>
        <dbReference type="Proteomes" id="UP000000600"/>
    </source>
</evidence>
<accession>A0C3B3</accession>
<feature type="region of interest" description="Disordered" evidence="1">
    <location>
        <begin position="1"/>
        <end position="32"/>
    </location>
</feature>
<evidence type="ECO:0000313" key="2">
    <source>
        <dbReference type="EMBL" id="CAK65280.1"/>
    </source>
</evidence>
<dbReference type="HOGENOM" id="CLU_1339767_0_0_1"/>
<keyword evidence="3" id="KW-1185">Reference proteome</keyword>
<dbReference type="KEGG" id="ptm:GSPATT00034759001"/>
<dbReference type="Proteomes" id="UP000000600">
    <property type="component" value="Unassembled WGS sequence"/>
</dbReference>
<gene>
    <name evidence="2" type="ORF">GSPATT00034759001</name>
</gene>
<reference evidence="2 3" key="1">
    <citation type="journal article" date="2006" name="Nature">
        <title>Global trends of whole-genome duplications revealed by the ciliate Paramecium tetraurelia.</title>
        <authorList>
            <consortium name="Genoscope"/>
            <person name="Aury J.-M."/>
            <person name="Jaillon O."/>
            <person name="Duret L."/>
            <person name="Noel B."/>
            <person name="Jubin C."/>
            <person name="Porcel B.M."/>
            <person name="Segurens B."/>
            <person name="Daubin V."/>
            <person name="Anthouard V."/>
            <person name="Aiach N."/>
            <person name="Arnaiz O."/>
            <person name="Billaut A."/>
            <person name="Beisson J."/>
            <person name="Blanc I."/>
            <person name="Bouhouche K."/>
            <person name="Camara F."/>
            <person name="Duharcourt S."/>
            <person name="Guigo R."/>
            <person name="Gogendeau D."/>
            <person name="Katinka M."/>
            <person name="Keller A.-M."/>
            <person name="Kissmehl R."/>
            <person name="Klotz C."/>
            <person name="Koll F."/>
            <person name="Le Moue A."/>
            <person name="Lepere C."/>
            <person name="Malinsky S."/>
            <person name="Nowacki M."/>
            <person name="Nowak J.K."/>
            <person name="Plattner H."/>
            <person name="Poulain J."/>
            <person name="Ruiz F."/>
            <person name="Serrano V."/>
            <person name="Zagulski M."/>
            <person name="Dessen P."/>
            <person name="Betermier M."/>
            <person name="Weissenbach J."/>
            <person name="Scarpelli C."/>
            <person name="Schachter V."/>
            <person name="Sperling L."/>
            <person name="Meyer E."/>
            <person name="Cohen J."/>
            <person name="Wincker P."/>
        </authorList>
    </citation>
    <scope>NUCLEOTIDE SEQUENCE [LARGE SCALE GENOMIC DNA]</scope>
    <source>
        <strain evidence="2 3">Stock d4-2</strain>
    </source>
</reference>
<name>A0C3B3_PARTE</name>
<evidence type="ECO:0000256" key="1">
    <source>
        <dbReference type="SAM" id="MobiDB-lite"/>
    </source>
</evidence>
<dbReference type="AlphaFoldDB" id="A0C3B3"/>
<dbReference type="GeneID" id="5018462"/>
<dbReference type="RefSeq" id="XP_001432677.1">
    <property type="nucleotide sequence ID" value="XM_001432640.1"/>
</dbReference>
<organism evidence="2 3">
    <name type="scientific">Paramecium tetraurelia</name>
    <dbReference type="NCBI Taxonomy" id="5888"/>
    <lineage>
        <taxon>Eukaryota</taxon>
        <taxon>Sar</taxon>
        <taxon>Alveolata</taxon>
        <taxon>Ciliophora</taxon>
        <taxon>Intramacronucleata</taxon>
        <taxon>Oligohymenophorea</taxon>
        <taxon>Peniculida</taxon>
        <taxon>Parameciidae</taxon>
        <taxon>Paramecium</taxon>
    </lineage>
</organism>
<dbReference type="InParanoid" id="A0C3B3"/>
<sequence>MQNQDKLIKQIQSNSQSRIMQKMEQEPEQSQMNLRIEQRRKNQSTQTTIDQESNYKCLQHLRHSILREKKQNQKSKRVNQRYKINTQQFLHQTLINYAKVLYLLFKIMDQFLIGQLMKIEQNTFYQMQTQSKQKYLGQISIWSLLQNGCFTMNTQFFYLIDRILPFKFISEYRFIETLNLQGRSLSQSSYGQSFETEQDLSTAQD</sequence>
<evidence type="ECO:0008006" key="4">
    <source>
        <dbReference type="Google" id="ProtNLM"/>
    </source>
</evidence>